<dbReference type="GO" id="GO:0003700">
    <property type="term" value="F:DNA-binding transcription factor activity"/>
    <property type="evidence" value="ECO:0007669"/>
    <property type="project" value="TreeGrafter"/>
</dbReference>
<dbReference type="PANTHER" id="PTHR30055">
    <property type="entry name" value="HTH-TYPE TRANSCRIPTIONAL REGULATOR RUTR"/>
    <property type="match status" value="1"/>
</dbReference>
<dbReference type="SUPFAM" id="SSF46689">
    <property type="entry name" value="Homeodomain-like"/>
    <property type="match status" value="1"/>
</dbReference>
<feature type="domain" description="HTH tetR-type" evidence="3">
    <location>
        <begin position="11"/>
        <end position="71"/>
    </location>
</feature>
<dbReference type="InterPro" id="IPR036271">
    <property type="entry name" value="Tet_transcr_reg_TetR-rel_C_sf"/>
</dbReference>
<evidence type="ECO:0000259" key="3">
    <source>
        <dbReference type="PROSITE" id="PS50977"/>
    </source>
</evidence>
<dbReference type="InterPro" id="IPR009057">
    <property type="entry name" value="Homeodomain-like_sf"/>
</dbReference>
<keyword evidence="1 2" id="KW-0238">DNA-binding</keyword>
<evidence type="ECO:0000313" key="4">
    <source>
        <dbReference type="EMBL" id="BBW99632.1"/>
    </source>
</evidence>
<keyword evidence="5" id="KW-1185">Reference proteome</keyword>
<dbReference type="Proteomes" id="UP000466681">
    <property type="component" value="Chromosome"/>
</dbReference>
<dbReference type="PROSITE" id="PS50977">
    <property type="entry name" value="HTH_TETR_2"/>
    <property type="match status" value="1"/>
</dbReference>
<name>A0AAD1H960_9MYCO</name>
<dbReference type="EMBL" id="AP022560">
    <property type="protein sequence ID" value="BBW99632.1"/>
    <property type="molecule type" value="Genomic_DNA"/>
</dbReference>
<evidence type="ECO:0000256" key="1">
    <source>
        <dbReference type="ARBA" id="ARBA00023125"/>
    </source>
</evidence>
<dbReference type="InterPro" id="IPR050109">
    <property type="entry name" value="HTH-type_TetR-like_transc_reg"/>
</dbReference>
<dbReference type="AlphaFoldDB" id="A0AAD1H960"/>
<feature type="DNA-binding region" description="H-T-H motif" evidence="2">
    <location>
        <begin position="34"/>
        <end position="53"/>
    </location>
</feature>
<protein>
    <recommendedName>
        <fullName evidence="3">HTH tetR-type domain-containing protein</fullName>
    </recommendedName>
</protein>
<accession>A0AAD1H960</accession>
<dbReference type="KEGG" id="mmor:MMOR_05690"/>
<proteinExistence type="predicted"/>
<gene>
    <name evidence="4" type="ORF">MMOR_05690</name>
</gene>
<evidence type="ECO:0000256" key="2">
    <source>
        <dbReference type="PROSITE-ProRule" id="PRU00335"/>
    </source>
</evidence>
<dbReference type="SUPFAM" id="SSF48498">
    <property type="entry name" value="Tetracyclin repressor-like, C-terminal domain"/>
    <property type="match status" value="1"/>
</dbReference>
<reference evidence="4 5" key="1">
    <citation type="journal article" date="2019" name="Emerg. Microbes Infect.">
        <title>Comprehensive subspecies identification of 175 nontuberculous mycobacteria species based on 7547 genomic profiles.</title>
        <authorList>
            <person name="Matsumoto Y."/>
            <person name="Kinjo T."/>
            <person name="Motooka D."/>
            <person name="Nabeya D."/>
            <person name="Jung N."/>
            <person name="Uechi K."/>
            <person name="Horii T."/>
            <person name="Iida T."/>
            <person name="Fujita J."/>
            <person name="Nakamura S."/>
        </authorList>
    </citation>
    <scope>NUCLEOTIDE SEQUENCE [LARGE SCALE GENOMIC DNA]</scope>
    <source>
        <strain evidence="4 5">JCM 6375</strain>
    </source>
</reference>
<dbReference type="Pfam" id="PF00440">
    <property type="entry name" value="TetR_N"/>
    <property type="match status" value="1"/>
</dbReference>
<organism evidence="4 5">
    <name type="scientific">Mycolicibacterium moriokaense</name>
    <dbReference type="NCBI Taxonomy" id="39691"/>
    <lineage>
        <taxon>Bacteria</taxon>
        <taxon>Bacillati</taxon>
        <taxon>Actinomycetota</taxon>
        <taxon>Actinomycetes</taxon>
        <taxon>Mycobacteriales</taxon>
        <taxon>Mycobacteriaceae</taxon>
        <taxon>Mycolicibacterium</taxon>
    </lineage>
</organism>
<evidence type="ECO:0000313" key="5">
    <source>
        <dbReference type="Proteomes" id="UP000466681"/>
    </source>
</evidence>
<dbReference type="PANTHER" id="PTHR30055:SF226">
    <property type="entry name" value="HTH-TYPE TRANSCRIPTIONAL REGULATOR PKSA"/>
    <property type="match status" value="1"/>
</dbReference>
<dbReference type="InterPro" id="IPR001647">
    <property type="entry name" value="HTH_TetR"/>
</dbReference>
<sequence length="206" mass="22833">MLTMLPEIDDPVLLERVVAAARRCFARFGVDRTTMQDIAKEAGIGRTGVYRLGLTRPEITEAAIVSRLRELGETIRPIADRDAPFAELLLDTSIATVDAARSDPELHHLLDTTATVSLHRLITGHESAMHTIVLDVLAPMLARGRAEGEIRPEVSDDRVVEWLRGVYLMLILREDLDADAERALVTDFVLPSLMAHGKPPRKGTRK</sequence>
<dbReference type="Gene3D" id="1.10.357.10">
    <property type="entry name" value="Tetracycline Repressor, domain 2"/>
    <property type="match status" value="1"/>
</dbReference>
<dbReference type="GO" id="GO:0000976">
    <property type="term" value="F:transcription cis-regulatory region binding"/>
    <property type="evidence" value="ECO:0007669"/>
    <property type="project" value="TreeGrafter"/>
</dbReference>